<sequence>MDNIPNTICPISSILKIPNTDGSIITPVLLDTSHDNQFKNTLAEVLRAATSKTQLQNLFLMKEVKLFIDNVCNIEFIQNLNDLYSESGFTTLPFDSSFFIGLLDLGGKELLKKLILNCFYHFNSIFSSFHNEIIQSLPLIISKGYFDFLIDITIMQPEKMVDSAINQIVTTTEKFGHDQYTKVAYVLSKVNYPAGVCSYFKQSDPFLLSNISIITQLLPIRQHQTMSFVKIFLRHFLNKATLSPEIFQSSAHQDFFIKIINSQYHFKAFCFLHSLIQQQPLLRKTSPFDEFFKLIFLQYPPRIVQSLKRHFADLCKEPLEEGVSFIDLNTSSKPTIRCFKCLECFTSISSVIRHWKVCQNPTFDGIRIQSTSVFEDKWNIVKSIFFNSKVIKDLFVKEQNSTNELELMNKWVSLCDLQKVLVKNKFVKSDWEKSDVCTFHREHMAMPCDDFNIFERLNEKEKHNTYVKDVYNDVNDEDNSIEEISVDDIPVFLQGCVMKKKGGDALEMFVTNEIEEDQQAIEDAITREEDEVSFQIQRARDKEMCGDTQPIQNTNKSQCNDKSMEIESIEIGDDTTNDNPSSMDPISIHPKKTTFTMSEISIDDVPSETNR</sequence>
<dbReference type="OrthoDB" id="26888at2759"/>
<evidence type="ECO:0000313" key="1">
    <source>
        <dbReference type="EMBL" id="EMS17316.1"/>
    </source>
</evidence>
<dbReference type="AlphaFoldDB" id="M7WH28"/>
<dbReference type="VEuPathDB" id="AmoebaDB:KM1_155400"/>
<dbReference type="EMBL" id="KB637207">
    <property type="protein sequence ID" value="EMS17316.1"/>
    <property type="molecule type" value="Genomic_DNA"/>
</dbReference>
<gene>
    <name evidence="1" type="ORF">KM1_155400</name>
</gene>
<reference evidence="1 2" key="1">
    <citation type="submission" date="2013-01" db="EMBL/GenBank/DDBJ databases">
        <authorList>
            <person name="Inman J."/>
            <person name="Zafar N."/>
            <person name="Lorenzi H."/>
            <person name="Caler E."/>
        </authorList>
    </citation>
    <scope>NUCLEOTIDE SEQUENCE [LARGE SCALE GENOMIC DNA]</scope>
    <source>
        <strain evidence="1 2">HM-3:IMSS</strain>
    </source>
</reference>
<accession>M7WH28</accession>
<organism evidence="1 2">
    <name type="scientific">Entamoeba histolytica HM-3:IMSS</name>
    <dbReference type="NCBI Taxonomy" id="885315"/>
    <lineage>
        <taxon>Eukaryota</taxon>
        <taxon>Amoebozoa</taxon>
        <taxon>Evosea</taxon>
        <taxon>Archamoebae</taxon>
        <taxon>Mastigamoebida</taxon>
        <taxon>Entamoebidae</taxon>
        <taxon>Entamoeba</taxon>
    </lineage>
</organism>
<proteinExistence type="predicted"/>
<protein>
    <submittedName>
        <fullName evidence="1">Uncharacterized protein</fullName>
    </submittedName>
</protein>
<name>M7WH28_ENTHI</name>
<evidence type="ECO:0000313" key="2">
    <source>
        <dbReference type="Proteomes" id="UP000030780"/>
    </source>
</evidence>
<dbReference type="Proteomes" id="UP000030780">
    <property type="component" value="Unassembled WGS sequence"/>
</dbReference>